<feature type="transmembrane region" description="Helical" evidence="1">
    <location>
        <begin position="33"/>
        <end position="56"/>
    </location>
</feature>
<dbReference type="AlphaFoldDB" id="A0AAN0RHK6"/>
<proteinExistence type="predicted"/>
<keyword evidence="1" id="KW-0472">Membrane</keyword>
<feature type="transmembrane region" description="Helical" evidence="1">
    <location>
        <begin position="136"/>
        <end position="155"/>
    </location>
</feature>
<organism evidence="2 3">
    <name type="scientific">Planktomarina temperata RCA23</name>
    <dbReference type="NCBI Taxonomy" id="666509"/>
    <lineage>
        <taxon>Bacteria</taxon>
        <taxon>Pseudomonadati</taxon>
        <taxon>Pseudomonadota</taxon>
        <taxon>Alphaproteobacteria</taxon>
        <taxon>Rhodobacterales</taxon>
        <taxon>Paracoccaceae</taxon>
        <taxon>Planktomarina</taxon>
    </lineage>
</organism>
<keyword evidence="1" id="KW-1133">Transmembrane helix</keyword>
<dbReference type="Proteomes" id="UP000028680">
    <property type="component" value="Chromosome"/>
</dbReference>
<evidence type="ECO:0000313" key="2">
    <source>
        <dbReference type="EMBL" id="AII86282.1"/>
    </source>
</evidence>
<gene>
    <name evidence="2" type="ORF">RCA23_c07240</name>
</gene>
<accession>A0AAN0RHK6</accession>
<dbReference type="RefSeq" id="WP_044049159.1">
    <property type="nucleotide sequence ID" value="NZ_CP003984.1"/>
</dbReference>
<sequence>MSRKKIINIEIELLLRDASNVLSKVKDRPVQSLTFKVLLGVINLYILMGFLLYLLVKGSLVEGINTDFLDQGYLSILNTRATVVLVFLMILNISAYYNYGFKYLSTILFIYMLNSAIDIAILFSGFSQIAERPYFSAFQLSRPLFLICLIWIAIVHKDQIKDA</sequence>
<name>A0AAN0RHK6_9RHOB</name>
<evidence type="ECO:0000313" key="3">
    <source>
        <dbReference type="Proteomes" id="UP000028680"/>
    </source>
</evidence>
<feature type="transmembrane region" description="Helical" evidence="1">
    <location>
        <begin position="109"/>
        <end position="130"/>
    </location>
</feature>
<dbReference type="KEGG" id="ptp:RCA23_c07240"/>
<protein>
    <submittedName>
        <fullName evidence="2">Uncharacterized protein</fullName>
    </submittedName>
</protein>
<reference evidence="2 3" key="1">
    <citation type="journal article" date="2014" name="ISME J.">
        <title>Adaptation of an abundant Roseobacter RCA organism to pelagic systems revealed by genomic and transcriptomic analyses.</title>
        <authorList>
            <person name="Voget S."/>
            <person name="Wemheuer B."/>
            <person name="Brinkhoff T."/>
            <person name="Vollmers J."/>
            <person name="Dietrich S."/>
            <person name="Giebel H.A."/>
            <person name="Beardsley C."/>
            <person name="Sardemann C."/>
            <person name="Bakenhus I."/>
            <person name="Billerbeck S."/>
            <person name="Daniel R."/>
            <person name="Simon M."/>
        </authorList>
    </citation>
    <scope>NUCLEOTIDE SEQUENCE [LARGE SCALE GENOMIC DNA]</scope>
    <source>
        <strain evidence="2 3">RCA23</strain>
    </source>
</reference>
<dbReference type="EMBL" id="CP003984">
    <property type="protein sequence ID" value="AII86282.1"/>
    <property type="molecule type" value="Genomic_DNA"/>
</dbReference>
<evidence type="ECO:0000256" key="1">
    <source>
        <dbReference type="SAM" id="Phobius"/>
    </source>
</evidence>
<feature type="transmembrane region" description="Helical" evidence="1">
    <location>
        <begin position="76"/>
        <end position="97"/>
    </location>
</feature>
<keyword evidence="3" id="KW-1185">Reference proteome</keyword>
<keyword evidence="1" id="KW-0812">Transmembrane</keyword>